<evidence type="ECO:0000313" key="7">
    <source>
        <dbReference type="Proteomes" id="UP001341259"/>
    </source>
</evidence>
<dbReference type="Pfam" id="PF00589">
    <property type="entry name" value="Phage_integrase"/>
    <property type="match status" value="1"/>
</dbReference>
<feature type="region of interest" description="Disordered" evidence="4">
    <location>
        <begin position="247"/>
        <end position="269"/>
    </location>
</feature>
<dbReference type="PROSITE" id="PS51898">
    <property type="entry name" value="TYR_RECOMBINASE"/>
    <property type="match status" value="1"/>
</dbReference>
<dbReference type="RefSeq" id="WP_328346372.1">
    <property type="nucleotide sequence ID" value="NZ_CP107906.1"/>
</dbReference>
<gene>
    <name evidence="6" type="ORF">OHB29_39045</name>
</gene>
<keyword evidence="7" id="KW-1185">Reference proteome</keyword>
<evidence type="ECO:0000313" key="6">
    <source>
        <dbReference type="EMBL" id="WUG98498.1"/>
    </source>
</evidence>
<dbReference type="PANTHER" id="PTHR30349">
    <property type="entry name" value="PHAGE INTEGRASE-RELATED"/>
    <property type="match status" value="1"/>
</dbReference>
<dbReference type="InterPro" id="IPR050090">
    <property type="entry name" value="Tyrosine_recombinase_XerCD"/>
</dbReference>
<dbReference type="InterPro" id="IPR011010">
    <property type="entry name" value="DNA_brk_join_enz"/>
</dbReference>
<accession>A0ABZ1P369</accession>
<keyword evidence="2" id="KW-0238">DNA-binding</keyword>
<reference evidence="6 7" key="1">
    <citation type="submission" date="2022-10" db="EMBL/GenBank/DDBJ databases">
        <title>The complete genomes of actinobacterial strains from the NBC collection.</title>
        <authorList>
            <person name="Joergensen T.S."/>
            <person name="Alvarez Arevalo M."/>
            <person name="Sterndorff E.B."/>
            <person name="Faurdal D."/>
            <person name="Vuksanovic O."/>
            <person name="Mourched A.-S."/>
            <person name="Charusanti P."/>
            <person name="Shaw S."/>
            <person name="Blin K."/>
            <person name="Weber T."/>
        </authorList>
    </citation>
    <scope>NUCLEOTIDE SEQUENCE [LARGE SCALE GENOMIC DNA]</scope>
    <source>
        <strain evidence="6 7">NBC_00456</strain>
    </source>
</reference>
<feature type="domain" description="Tyr recombinase" evidence="5">
    <location>
        <begin position="142"/>
        <end position="344"/>
    </location>
</feature>
<comment type="similarity">
    <text evidence="1">Belongs to the 'phage' integrase family.</text>
</comment>
<proteinExistence type="inferred from homology"/>
<dbReference type="InterPro" id="IPR013762">
    <property type="entry name" value="Integrase-like_cat_sf"/>
</dbReference>
<evidence type="ECO:0000259" key="5">
    <source>
        <dbReference type="PROSITE" id="PS51898"/>
    </source>
</evidence>
<evidence type="ECO:0000256" key="1">
    <source>
        <dbReference type="ARBA" id="ARBA00008857"/>
    </source>
</evidence>
<dbReference type="Gene3D" id="1.10.443.10">
    <property type="entry name" value="Intergrase catalytic core"/>
    <property type="match status" value="1"/>
</dbReference>
<dbReference type="EMBL" id="CP107906">
    <property type="protein sequence ID" value="WUG98498.1"/>
    <property type="molecule type" value="Genomic_DNA"/>
</dbReference>
<dbReference type="SUPFAM" id="SSF56349">
    <property type="entry name" value="DNA breaking-rejoining enzymes"/>
    <property type="match status" value="1"/>
</dbReference>
<keyword evidence="3" id="KW-0233">DNA recombination</keyword>
<evidence type="ECO:0000256" key="4">
    <source>
        <dbReference type="SAM" id="MobiDB-lite"/>
    </source>
</evidence>
<protein>
    <submittedName>
        <fullName evidence="6">Site-specific integrase</fullName>
    </submittedName>
</protein>
<dbReference type="CDD" id="cd00397">
    <property type="entry name" value="DNA_BRE_C"/>
    <property type="match status" value="1"/>
</dbReference>
<dbReference type="Proteomes" id="UP001341259">
    <property type="component" value="Chromosome"/>
</dbReference>
<dbReference type="PANTHER" id="PTHR30349:SF41">
    <property type="entry name" value="INTEGRASE_RECOMBINASE PROTEIN MJ0367-RELATED"/>
    <property type="match status" value="1"/>
</dbReference>
<name>A0ABZ1P369_STRVL</name>
<sequence length="365" mass="40566">MAALAVVRDLREHWVPASAEELERFETDVLSGFVLARASAGLADGTIRGDVGHLEQIRTWFGRPLWGMEPADADAYFGKVLRNSPSGTRLARSQALTTYFLFLELRHKVELHRMTGRVAECPIDEMNRPRGAKDAQLRIPPTEPEVGTLFTGWGGELATCRKFAPTARNYTASKLMSQVGLRVSEACKLDLDDIKWNLGRFGKIHVRHGKGARGSGPRERMVPLINGAGRTLRWFIEDVWGQFDDDHTRPGAPLFPSERKNTDGSSRRVGDDALRGGLKEAAKVHLPGWGERLTPHVLRHFCASQLYENGLDLLAIQEVLGHSWIATTMRYVHVQQTRVEDAWAAGTERAAKRLEGLIRCGGTCG</sequence>
<feature type="compositionally biased region" description="Basic and acidic residues" evidence="4">
    <location>
        <begin position="257"/>
        <end position="269"/>
    </location>
</feature>
<organism evidence="6 7">
    <name type="scientific">Streptomyces violaceus</name>
    <name type="common">Streptomyces venezuelae</name>
    <dbReference type="NCBI Taxonomy" id="1936"/>
    <lineage>
        <taxon>Bacteria</taxon>
        <taxon>Bacillati</taxon>
        <taxon>Actinomycetota</taxon>
        <taxon>Actinomycetes</taxon>
        <taxon>Kitasatosporales</taxon>
        <taxon>Streptomycetaceae</taxon>
        <taxon>Streptomyces</taxon>
    </lineage>
</organism>
<dbReference type="InterPro" id="IPR002104">
    <property type="entry name" value="Integrase_catalytic"/>
</dbReference>
<evidence type="ECO:0000256" key="3">
    <source>
        <dbReference type="ARBA" id="ARBA00023172"/>
    </source>
</evidence>
<evidence type="ECO:0000256" key="2">
    <source>
        <dbReference type="ARBA" id="ARBA00023125"/>
    </source>
</evidence>